<dbReference type="InterPro" id="IPR014721">
    <property type="entry name" value="Ribsml_uS5_D2-typ_fold_subgr"/>
</dbReference>
<dbReference type="SMART" id="SM00382">
    <property type="entry name" value="AAA"/>
    <property type="match status" value="1"/>
</dbReference>
<gene>
    <name evidence="3" type="ORF">G7070_13900</name>
</gene>
<dbReference type="AlphaFoldDB" id="A0A6G7YB09"/>
<dbReference type="GO" id="GO:0005524">
    <property type="term" value="F:ATP binding"/>
    <property type="evidence" value="ECO:0007669"/>
    <property type="project" value="InterPro"/>
</dbReference>
<reference evidence="3 4" key="1">
    <citation type="submission" date="2020-03" db="EMBL/GenBank/DDBJ databases">
        <title>Propioniciclava sp. nov., isolated from Hydrophilus acuminatus.</title>
        <authorList>
            <person name="Hyun D.-W."/>
            <person name="Bae J.-W."/>
        </authorList>
    </citation>
    <scope>NUCLEOTIDE SEQUENCE [LARGE SCALE GENOMIC DNA]</scope>
    <source>
        <strain evidence="3 4">HDW11</strain>
    </source>
</reference>
<protein>
    <submittedName>
        <fullName evidence="3">YifB family Mg chelatase-like AAA ATPase</fullName>
    </submittedName>
</protein>
<dbReference type="PANTHER" id="PTHR32039">
    <property type="entry name" value="MAGNESIUM-CHELATASE SUBUNIT CHLI"/>
    <property type="match status" value="1"/>
</dbReference>
<dbReference type="Pfam" id="PF13335">
    <property type="entry name" value="Mg_chelatase_C"/>
    <property type="match status" value="1"/>
</dbReference>
<keyword evidence="4" id="KW-1185">Reference proteome</keyword>
<dbReference type="Gene3D" id="3.40.50.300">
    <property type="entry name" value="P-loop containing nucleotide triphosphate hydrolases"/>
    <property type="match status" value="1"/>
</dbReference>
<dbReference type="Gene3D" id="3.30.230.10">
    <property type="match status" value="1"/>
</dbReference>
<dbReference type="RefSeq" id="WP_166235325.1">
    <property type="nucleotide sequence ID" value="NZ_CP049865.1"/>
</dbReference>
<dbReference type="SUPFAM" id="SSF54211">
    <property type="entry name" value="Ribosomal protein S5 domain 2-like"/>
    <property type="match status" value="1"/>
</dbReference>
<dbReference type="NCBIfam" id="TIGR00368">
    <property type="entry name" value="YifB family Mg chelatase-like AAA ATPase"/>
    <property type="match status" value="1"/>
</dbReference>
<dbReference type="Pfam" id="PF13541">
    <property type="entry name" value="ChlI"/>
    <property type="match status" value="1"/>
</dbReference>
<dbReference type="InterPro" id="IPR045006">
    <property type="entry name" value="CHLI-like"/>
</dbReference>
<evidence type="ECO:0000313" key="3">
    <source>
        <dbReference type="EMBL" id="QIK73985.1"/>
    </source>
</evidence>
<feature type="domain" description="AAA+ ATPase" evidence="2">
    <location>
        <begin position="199"/>
        <end position="382"/>
    </location>
</feature>
<dbReference type="KEGG" id="prv:G7070_13900"/>
<accession>A0A6G7YB09</accession>
<proteinExistence type="inferred from homology"/>
<dbReference type="SUPFAM" id="SSF52540">
    <property type="entry name" value="P-loop containing nucleoside triphosphate hydrolases"/>
    <property type="match status" value="1"/>
</dbReference>
<dbReference type="InterPro" id="IPR000523">
    <property type="entry name" value="Mg_chelatse_chII-like_cat_dom"/>
</dbReference>
<dbReference type="Pfam" id="PF01078">
    <property type="entry name" value="Mg_chelatase"/>
    <property type="match status" value="1"/>
</dbReference>
<organism evidence="3 4">
    <name type="scientific">Propioniciclava coleopterorum</name>
    <dbReference type="NCBI Taxonomy" id="2714937"/>
    <lineage>
        <taxon>Bacteria</taxon>
        <taxon>Bacillati</taxon>
        <taxon>Actinomycetota</taxon>
        <taxon>Actinomycetes</taxon>
        <taxon>Propionibacteriales</taxon>
        <taxon>Propionibacteriaceae</taxon>
        <taxon>Propioniciclava</taxon>
    </lineage>
</organism>
<dbReference type="InterPro" id="IPR003593">
    <property type="entry name" value="AAA+_ATPase"/>
</dbReference>
<dbReference type="PANTHER" id="PTHR32039:SF7">
    <property type="entry name" value="COMPETENCE PROTEIN COMM"/>
    <property type="match status" value="1"/>
</dbReference>
<name>A0A6G7YB09_9ACTN</name>
<evidence type="ECO:0000313" key="4">
    <source>
        <dbReference type="Proteomes" id="UP000501058"/>
    </source>
</evidence>
<dbReference type="InterPro" id="IPR020568">
    <property type="entry name" value="Ribosomal_Su5_D2-typ_SF"/>
</dbReference>
<dbReference type="InterPro" id="IPR004482">
    <property type="entry name" value="Mg_chelat-rel"/>
</dbReference>
<evidence type="ECO:0000256" key="1">
    <source>
        <dbReference type="ARBA" id="ARBA00006354"/>
    </source>
</evidence>
<comment type="similarity">
    <text evidence="1">Belongs to the Mg-chelatase subunits D/I family. ComM subfamily.</text>
</comment>
<dbReference type="Proteomes" id="UP000501058">
    <property type="component" value="Chromosome"/>
</dbReference>
<dbReference type="InterPro" id="IPR027417">
    <property type="entry name" value="P-loop_NTPase"/>
</dbReference>
<dbReference type="EMBL" id="CP049865">
    <property type="protein sequence ID" value="QIK73985.1"/>
    <property type="molecule type" value="Genomic_DNA"/>
</dbReference>
<dbReference type="CDD" id="cd00009">
    <property type="entry name" value="AAA"/>
    <property type="match status" value="1"/>
</dbReference>
<sequence>MEASVVEVEAVVGGGLPRTVIVGLPDAALHEARDRCRAALGQAGFGWPDHLVTINLSPASLPKAGTHYDLAIAGAVLEAAGVVPADRLGGCILLGELGLDAAVRPVRGVLPSVLAAREAGFDRVVVPAGQLPEAGLVEGIAVVGVAGLAELVSWLRGQDVVPAATEAPAVDPPDERRLDLADVAGQLEARWALEVAAAGRHHLFLTGPPGVGKTLLAERLPGILPELSTTEALEVAAIRSVAGLSVGGRLSRRAPYSAPHHSASIAAMVGGGARIAQPGAISLAHRGVLFLDEAPEFSPRALDALRTPLESGRVELARALAQTSYPARFQLVLAANPCPCGRAGVRGSSCECTPMAVRRYAGRLSGPILDRIDIVQPLRPMTRSYLRAAGATGESSDAVAERVAAARARQARRLEGLGARCNAEVPGSALRTRLPRPDGVDLLESSMARGLLSLRGLDKVLRLAWTVADLAGSDRPSVEHVRTAIALRRGEDAGAVAS</sequence>
<dbReference type="InterPro" id="IPR025158">
    <property type="entry name" value="Mg_chelat-rel_C"/>
</dbReference>
<evidence type="ECO:0000259" key="2">
    <source>
        <dbReference type="SMART" id="SM00382"/>
    </source>
</evidence>